<keyword evidence="3" id="KW-1133">Transmembrane helix</keyword>
<evidence type="ECO:0000313" key="7">
    <source>
        <dbReference type="Proteomes" id="UP000075799"/>
    </source>
</evidence>
<name>A0A161PD54_BDEBC</name>
<dbReference type="AlphaFoldDB" id="A0A161PD54"/>
<evidence type="ECO:0000256" key="2">
    <source>
        <dbReference type="ARBA" id="ARBA00022692"/>
    </source>
</evidence>
<comment type="caution">
    <text evidence="6">The sequence shown here is derived from an EMBL/GenBank/DDBJ whole genome shotgun (WGS) entry which is preliminary data.</text>
</comment>
<reference evidence="6 7" key="1">
    <citation type="submission" date="2016-03" db="EMBL/GenBank/DDBJ databases">
        <authorList>
            <person name="Ploux O."/>
        </authorList>
    </citation>
    <scope>NUCLEOTIDE SEQUENCE [LARGE SCALE GENOMIC DNA]</scope>
    <source>
        <strain evidence="6 7">EC13</strain>
    </source>
</reference>
<evidence type="ECO:0000256" key="3">
    <source>
        <dbReference type="ARBA" id="ARBA00022989"/>
    </source>
</evidence>
<dbReference type="Pfam" id="PF04357">
    <property type="entry name" value="TamB"/>
    <property type="match status" value="1"/>
</dbReference>
<protein>
    <recommendedName>
        <fullName evidence="5">Translocation and assembly module TamB C-terminal domain-containing protein</fullName>
    </recommendedName>
</protein>
<proteinExistence type="predicted"/>
<feature type="domain" description="Translocation and assembly module TamB C-terminal" evidence="5">
    <location>
        <begin position="427"/>
        <end position="762"/>
    </location>
</feature>
<evidence type="ECO:0000256" key="4">
    <source>
        <dbReference type="ARBA" id="ARBA00023136"/>
    </source>
</evidence>
<dbReference type="Proteomes" id="UP000075799">
    <property type="component" value="Unassembled WGS sequence"/>
</dbReference>
<organism evidence="6 7">
    <name type="scientific">Bdellovibrio bacteriovorus</name>
    <dbReference type="NCBI Taxonomy" id="959"/>
    <lineage>
        <taxon>Bacteria</taxon>
        <taxon>Pseudomonadati</taxon>
        <taxon>Bdellovibrionota</taxon>
        <taxon>Bdellovibrionia</taxon>
        <taxon>Bdellovibrionales</taxon>
        <taxon>Pseudobdellovibrionaceae</taxon>
        <taxon>Bdellovibrio</taxon>
    </lineage>
</organism>
<gene>
    <name evidence="6" type="ORF">AZI87_02305</name>
</gene>
<evidence type="ECO:0000259" key="5">
    <source>
        <dbReference type="Pfam" id="PF04357"/>
    </source>
</evidence>
<dbReference type="OrthoDB" id="5287410at2"/>
<evidence type="ECO:0000313" key="6">
    <source>
        <dbReference type="EMBL" id="KYG68114.1"/>
    </source>
</evidence>
<sequence length="762" mass="85639">MKKFFLFLLGFVLLLLLALGVLWMNLDWVLNESNLRKVVQKTQIELSWQNLDLKITNDGFTAKYLKLNTGNLCFKYANPSIDICAKKIHLDTSIGFMTKMPFVQIKNLKLDIISDHILVTVPESTEPKPAEAFQWPAFEFGPLDSFLSRYLALLPKDAIESIHIDIQGAKIFLMPDTEMEASTKVHSEGKDVRLNTGFEMKMKKESFVKAQMNASMTLISPAELQVQGVIELPSFGVKTNLKAQWLEKLQVELDGLMKYQKMQLQSRLKAELQKDLWKLSLLADLKDSRLPFQRLSVQDCDISITVKKGLPGQLTWPCAIEAHKIRKVPLKGLPDSLVLNSLVQSPIDIKKDILQLQPKAELRMQEPALVELSVDAAAKTTLNLTEKKLKQLEVDQLQALLKIPALENWQSLLVKSAYSLPAPLHVLKGSLELRAEGPPTDLLTKIFNVKASLKTDLTSPRQALKTLSNVELNADIQKPLFTLQGDIGLTEVTLELPYLGFEAPPQFKPDSRFVKKTAQAPPAPKGPSTFIIKELAIHTDATPLRLKTRLLDEAIPIHIKYKLKDTKSLSGTVSIGKMNVEVFKKKAAVERFILKKYPDSTVQDLDGLLIHRTSEVKIEILIVGTTEKPRIELLSDPPLSRQQIISILLFNKSLQQLADEDKNTAGQLDQALLSEAFGLASLFLLSSTPIESVYFDPRTQSYTARVRLDDQTSVSLGSNFETSQQFTVRRRLGGPWSVSTELKQSDNAEDVITTLIEWFKRF</sequence>
<dbReference type="GO" id="GO:0009306">
    <property type="term" value="P:protein secretion"/>
    <property type="evidence" value="ECO:0007669"/>
    <property type="project" value="InterPro"/>
</dbReference>
<dbReference type="InterPro" id="IPR007452">
    <property type="entry name" value="TamB_C"/>
</dbReference>
<evidence type="ECO:0000256" key="1">
    <source>
        <dbReference type="ARBA" id="ARBA00004167"/>
    </source>
</evidence>
<dbReference type="EMBL" id="LUKD01000001">
    <property type="protein sequence ID" value="KYG68114.1"/>
    <property type="molecule type" value="Genomic_DNA"/>
</dbReference>
<dbReference type="GO" id="GO:0005886">
    <property type="term" value="C:plasma membrane"/>
    <property type="evidence" value="ECO:0007669"/>
    <property type="project" value="InterPro"/>
</dbReference>
<comment type="subcellular location">
    <subcellularLocation>
        <location evidence="1">Membrane</location>
        <topology evidence="1">Single-pass membrane protein</topology>
    </subcellularLocation>
</comment>
<dbReference type="RefSeq" id="WP_063204817.1">
    <property type="nucleotide sequence ID" value="NZ_LUKD01000001.1"/>
</dbReference>
<keyword evidence="4" id="KW-0472">Membrane</keyword>
<keyword evidence="2" id="KW-0812">Transmembrane</keyword>
<accession>A0A161PD54</accession>